<dbReference type="PANTHER" id="PTHR43857:SF1">
    <property type="entry name" value="YJGH FAMILY PROTEIN"/>
    <property type="match status" value="1"/>
</dbReference>
<evidence type="ECO:0000313" key="1">
    <source>
        <dbReference type="EMBL" id="GAF47108.1"/>
    </source>
</evidence>
<proteinExistence type="predicted"/>
<dbReference type="Pfam" id="PF01042">
    <property type="entry name" value="Ribonuc_L-PSP"/>
    <property type="match status" value="1"/>
</dbReference>
<dbReference type="InterPro" id="IPR035959">
    <property type="entry name" value="RutC-like_sf"/>
</dbReference>
<dbReference type="Proteomes" id="UP000019491">
    <property type="component" value="Unassembled WGS sequence"/>
</dbReference>
<comment type="caution">
    <text evidence="1">The sequence shown here is derived from an EMBL/GenBank/DDBJ whole genome shotgun (WGS) entry which is preliminary data.</text>
</comment>
<evidence type="ECO:0008006" key="3">
    <source>
        <dbReference type="Google" id="ProtNLM"/>
    </source>
</evidence>
<dbReference type="OrthoDB" id="3212792at2"/>
<dbReference type="AlphaFoldDB" id="X0PV86"/>
<gene>
    <name evidence="1" type="ORF">RW1_038_00290</name>
</gene>
<organism evidence="1 2">
    <name type="scientific">Rhodococcus wratislaviensis NBRC 100605</name>
    <dbReference type="NCBI Taxonomy" id="1219028"/>
    <lineage>
        <taxon>Bacteria</taxon>
        <taxon>Bacillati</taxon>
        <taxon>Actinomycetota</taxon>
        <taxon>Actinomycetes</taxon>
        <taxon>Mycobacteriales</taxon>
        <taxon>Nocardiaceae</taxon>
        <taxon>Rhodococcus</taxon>
    </lineage>
</organism>
<name>X0PV86_RHOWR</name>
<dbReference type="InterPro" id="IPR006175">
    <property type="entry name" value="YjgF/YER057c/UK114"/>
</dbReference>
<dbReference type="Gene3D" id="3.30.1330.40">
    <property type="entry name" value="RutC-like"/>
    <property type="match status" value="1"/>
</dbReference>
<dbReference type="RefSeq" id="WP_037235705.1">
    <property type="nucleotide sequence ID" value="NZ_BAWF01000038.1"/>
</dbReference>
<evidence type="ECO:0000313" key="2">
    <source>
        <dbReference type="Proteomes" id="UP000019491"/>
    </source>
</evidence>
<dbReference type="EMBL" id="BAWF01000038">
    <property type="protein sequence ID" value="GAF47108.1"/>
    <property type="molecule type" value="Genomic_DNA"/>
</dbReference>
<dbReference type="PANTHER" id="PTHR43857">
    <property type="entry name" value="BLR7761 PROTEIN"/>
    <property type="match status" value="1"/>
</dbReference>
<keyword evidence="2" id="KW-1185">Reference proteome</keyword>
<dbReference type="SUPFAM" id="SSF55298">
    <property type="entry name" value="YjgF-like"/>
    <property type="match status" value="1"/>
</dbReference>
<protein>
    <recommendedName>
        <fullName evidence="3">RidA family protein</fullName>
    </recommendedName>
</protein>
<sequence>MPTLPTYANPKGLGDPLSSYTHVAHAGDLVFVAGQCGLTEDNAVAGPDVTSQTYRAFENVQKALASRGGSLREVVRFVTYLVSRDSVPEFYAAREAFFAAHYPKGEYPPNTLLIVQGLVRPDLLVEIDATAHLRVKDRP</sequence>
<reference evidence="1 2" key="1">
    <citation type="submission" date="2014-02" db="EMBL/GenBank/DDBJ databases">
        <title>Whole genome shotgun sequence of Rhodococcus wratislaviensis NBRC 100605.</title>
        <authorList>
            <person name="Hosoyama A."/>
            <person name="Tsuchikane K."/>
            <person name="Yoshida I."/>
            <person name="Ohji S."/>
            <person name="Ichikawa N."/>
            <person name="Yamazoe A."/>
            <person name="Fujita N."/>
        </authorList>
    </citation>
    <scope>NUCLEOTIDE SEQUENCE [LARGE SCALE GENOMIC DNA]</scope>
    <source>
        <strain evidence="1 2">NBRC 100605</strain>
    </source>
</reference>
<accession>X0PV86</accession>
<dbReference type="CDD" id="cd00448">
    <property type="entry name" value="YjgF_YER057c_UK114_family"/>
    <property type="match status" value="1"/>
</dbReference>